<keyword evidence="3" id="KW-1185">Reference proteome</keyword>
<evidence type="ECO:0000259" key="1">
    <source>
        <dbReference type="SMART" id="SM00953"/>
    </source>
</evidence>
<feature type="domain" description="RES" evidence="1">
    <location>
        <begin position="179"/>
        <end position="323"/>
    </location>
</feature>
<dbReference type="SMART" id="SM00953">
    <property type="entry name" value="RES"/>
    <property type="match status" value="1"/>
</dbReference>
<proteinExistence type="predicted"/>
<dbReference type="RefSeq" id="WP_073211653.1">
    <property type="nucleotide sequence ID" value="NZ_FRCL01000022.1"/>
</dbReference>
<name>A0A1M7PSR1_9FLAO</name>
<dbReference type="Proteomes" id="UP000184092">
    <property type="component" value="Unassembled WGS sequence"/>
</dbReference>
<sequence length="337" mass="39192">MKVCSSCFCDAELKRFIESNMSSIGICDYCGKGNESELIELNELLDFFSEFLNIFQEDENGKPLVDLITEDWKLFYDNEISSDILIDVFELLKSNFSNPTQNVIYNNEIIDCTSYWEDLKNDLKWERRFLTDVNDIFELGWDGFFNKQSILSDDILLYRARIHKNDSEPVYEVNQMGCPDRTDVSGERANPEGIPYLYLSITVDTTFYETRATYLDEVSIGSFKIKEKVVLVDFTEESSAFMNMGNILEYTKSMLLKKYISSDLSKPLRRYDSVLEYIPTQFICEFIRYITNADGIVFNSSLHLGGKNIVLFEENKVECFEVNKYRVKDVNISHTLL</sequence>
<evidence type="ECO:0000313" key="2">
    <source>
        <dbReference type="EMBL" id="SHN20328.1"/>
    </source>
</evidence>
<gene>
    <name evidence="2" type="ORF">SAMN05216269_1226</name>
</gene>
<dbReference type="InterPro" id="IPR014914">
    <property type="entry name" value="RES_dom"/>
</dbReference>
<reference evidence="3" key="1">
    <citation type="submission" date="2016-11" db="EMBL/GenBank/DDBJ databases">
        <authorList>
            <person name="Varghese N."/>
            <person name="Submissions S."/>
        </authorList>
    </citation>
    <scope>NUCLEOTIDE SEQUENCE [LARGE SCALE GENOMIC DNA]</scope>
    <source>
        <strain evidence="3">CGMCC 1.2749</strain>
    </source>
</reference>
<organism evidence="2 3">
    <name type="scientific">Flavobacterium xinjiangense</name>
    <dbReference type="NCBI Taxonomy" id="178356"/>
    <lineage>
        <taxon>Bacteria</taxon>
        <taxon>Pseudomonadati</taxon>
        <taxon>Bacteroidota</taxon>
        <taxon>Flavobacteriia</taxon>
        <taxon>Flavobacteriales</taxon>
        <taxon>Flavobacteriaceae</taxon>
        <taxon>Flavobacterium</taxon>
    </lineage>
</organism>
<dbReference type="STRING" id="178356.SAMN05216269_1226"/>
<dbReference type="EMBL" id="FRCL01000022">
    <property type="protein sequence ID" value="SHN20328.1"/>
    <property type="molecule type" value="Genomic_DNA"/>
</dbReference>
<dbReference type="Pfam" id="PF08808">
    <property type="entry name" value="RES"/>
    <property type="match status" value="1"/>
</dbReference>
<dbReference type="AlphaFoldDB" id="A0A1M7PSR1"/>
<accession>A0A1M7PSR1</accession>
<evidence type="ECO:0000313" key="3">
    <source>
        <dbReference type="Proteomes" id="UP000184092"/>
    </source>
</evidence>
<protein>
    <submittedName>
        <fullName evidence="2">RES domain-containing protein</fullName>
    </submittedName>
</protein>
<dbReference type="OrthoDB" id="648213at2"/>